<dbReference type="GO" id="GO:0015074">
    <property type="term" value="P:DNA integration"/>
    <property type="evidence" value="ECO:0007669"/>
    <property type="project" value="InterPro"/>
</dbReference>
<dbReference type="PANTHER" id="PTHR30349">
    <property type="entry name" value="PHAGE INTEGRASE-RELATED"/>
    <property type="match status" value="1"/>
</dbReference>
<comment type="similarity">
    <text evidence="1">Belongs to the 'phage' integrase family.</text>
</comment>
<dbReference type="GO" id="GO:0003677">
    <property type="term" value="F:DNA binding"/>
    <property type="evidence" value="ECO:0007669"/>
    <property type="project" value="UniProtKB-KW"/>
</dbReference>
<dbReference type="PANTHER" id="PTHR30349:SF41">
    <property type="entry name" value="INTEGRASE_RECOMBINASE PROTEIN MJ0367-RELATED"/>
    <property type="match status" value="1"/>
</dbReference>
<gene>
    <name evidence="6" type="ORF">K8V15_07200</name>
</gene>
<dbReference type="GO" id="GO:0006310">
    <property type="term" value="P:DNA recombination"/>
    <property type="evidence" value="ECO:0007669"/>
    <property type="project" value="UniProtKB-KW"/>
</dbReference>
<name>A0A921EQD8_9ACTN</name>
<sequence>MQERAIERGEWISPEEEAAQRPQSHTLRETYDRFLSQRPRPLALSTSTAYEQDWRLRIVPHWGEDRDVKTITHDQVWEWRQGPLGQERRRDRSTLALFHELLGKALHWGWIEKNPATGVSIPRRTKAMGERHVFDLDDVRRYLQAADPQHVAMLAAVALGGLRSGEVRGLRRMDIDLDGKRILVRQAVEFGKEGEEYRVGIKEPKTSSGVRALPMSGTLVKILGEYLRLHPGEPGDLVFTVSGGKPMGPAEADRRHNRALANMGLRTPEAERRRLWRRGSPVPKEDHITLHDLRASYAAWLFSEGYTIAEVMLLLGWSDSRMALEVYSRVFPRRVESVGPKQDAALEGLSVTVEYTDQNEQNLSPPQPPSRRVDRGKHTRGKEWINEENHRETCESSRTTSLGVAPRGSGLHQRPPENHHEEVQ</sequence>
<evidence type="ECO:0000256" key="2">
    <source>
        <dbReference type="ARBA" id="ARBA00023125"/>
    </source>
</evidence>
<proteinExistence type="inferred from homology"/>
<keyword evidence="2" id="KW-0238">DNA-binding</keyword>
<dbReference type="AlphaFoldDB" id="A0A921EQD8"/>
<dbReference type="InterPro" id="IPR011010">
    <property type="entry name" value="DNA_brk_join_enz"/>
</dbReference>
<protein>
    <submittedName>
        <fullName evidence="6">Site-specific integrase</fullName>
    </submittedName>
</protein>
<dbReference type="InterPro" id="IPR002104">
    <property type="entry name" value="Integrase_catalytic"/>
</dbReference>
<organism evidence="6 7">
    <name type="scientific">Tessaracoccus flavescens</name>
    <dbReference type="NCBI Taxonomy" id="399497"/>
    <lineage>
        <taxon>Bacteria</taxon>
        <taxon>Bacillati</taxon>
        <taxon>Actinomycetota</taxon>
        <taxon>Actinomycetes</taxon>
        <taxon>Propionibacteriales</taxon>
        <taxon>Propionibacteriaceae</taxon>
        <taxon>Tessaracoccus</taxon>
    </lineage>
</organism>
<evidence type="ECO:0000313" key="7">
    <source>
        <dbReference type="Proteomes" id="UP000712713"/>
    </source>
</evidence>
<reference evidence="6" key="2">
    <citation type="submission" date="2021-09" db="EMBL/GenBank/DDBJ databases">
        <authorList>
            <person name="Gilroy R."/>
        </authorList>
    </citation>
    <scope>NUCLEOTIDE SEQUENCE</scope>
    <source>
        <strain evidence="6">ChiGjej3B3-7470</strain>
    </source>
</reference>
<evidence type="ECO:0000313" key="6">
    <source>
        <dbReference type="EMBL" id="HJE51750.1"/>
    </source>
</evidence>
<keyword evidence="3" id="KW-0233">DNA recombination</keyword>
<dbReference type="Proteomes" id="UP000712713">
    <property type="component" value="Unassembled WGS sequence"/>
</dbReference>
<dbReference type="CDD" id="cd01189">
    <property type="entry name" value="INT_ICEBs1_C_like"/>
    <property type="match status" value="1"/>
</dbReference>
<evidence type="ECO:0000256" key="1">
    <source>
        <dbReference type="ARBA" id="ARBA00008857"/>
    </source>
</evidence>
<accession>A0A921EQD8</accession>
<dbReference type="SUPFAM" id="SSF56349">
    <property type="entry name" value="DNA breaking-rejoining enzymes"/>
    <property type="match status" value="1"/>
</dbReference>
<feature type="compositionally biased region" description="Basic and acidic residues" evidence="4">
    <location>
        <begin position="1"/>
        <end position="10"/>
    </location>
</feature>
<feature type="region of interest" description="Disordered" evidence="4">
    <location>
        <begin position="356"/>
        <end position="424"/>
    </location>
</feature>
<feature type="compositionally biased region" description="Basic and acidic residues" evidence="4">
    <location>
        <begin position="414"/>
        <end position="424"/>
    </location>
</feature>
<dbReference type="Gene3D" id="1.10.150.130">
    <property type="match status" value="1"/>
</dbReference>
<dbReference type="PROSITE" id="PS51898">
    <property type="entry name" value="TYR_RECOMBINASE"/>
    <property type="match status" value="1"/>
</dbReference>
<dbReference type="Gene3D" id="1.10.443.10">
    <property type="entry name" value="Intergrase catalytic core"/>
    <property type="match status" value="1"/>
</dbReference>
<dbReference type="EMBL" id="DYZF01000183">
    <property type="protein sequence ID" value="HJE51750.1"/>
    <property type="molecule type" value="Genomic_DNA"/>
</dbReference>
<dbReference type="InterPro" id="IPR013762">
    <property type="entry name" value="Integrase-like_cat_sf"/>
</dbReference>
<reference evidence="6" key="1">
    <citation type="journal article" date="2021" name="PeerJ">
        <title>Extensive microbial diversity within the chicken gut microbiome revealed by metagenomics and culture.</title>
        <authorList>
            <person name="Gilroy R."/>
            <person name="Ravi A."/>
            <person name="Getino M."/>
            <person name="Pursley I."/>
            <person name="Horton D.L."/>
            <person name="Alikhan N.F."/>
            <person name="Baker D."/>
            <person name="Gharbi K."/>
            <person name="Hall N."/>
            <person name="Watson M."/>
            <person name="Adriaenssens E.M."/>
            <person name="Foster-Nyarko E."/>
            <person name="Jarju S."/>
            <person name="Secka A."/>
            <person name="Antonio M."/>
            <person name="Oren A."/>
            <person name="Chaudhuri R.R."/>
            <person name="La Ragione R."/>
            <person name="Hildebrand F."/>
            <person name="Pallen M.J."/>
        </authorList>
    </citation>
    <scope>NUCLEOTIDE SEQUENCE</scope>
    <source>
        <strain evidence="6">ChiGjej3B3-7470</strain>
    </source>
</reference>
<evidence type="ECO:0000256" key="3">
    <source>
        <dbReference type="ARBA" id="ARBA00023172"/>
    </source>
</evidence>
<comment type="caution">
    <text evidence="6">The sequence shown here is derived from an EMBL/GenBank/DDBJ whole genome shotgun (WGS) entry which is preliminary data.</text>
</comment>
<feature type="compositionally biased region" description="Basic and acidic residues" evidence="4">
    <location>
        <begin position="381"/>
        <end position="395"/>
    </location>
</feature>
<evidence type="ECO:0000256" key="4">
    <source>
        <dbReference type="SAM" id="MobiDB-lite"/>
    </source>
</evidence>
<dbReference type="Pfam" id="PF00589">
    <property type="entry name" value="Phage_integrase"/>
    <property type="match status" value="1"/>
</dbReference>
<dbReference type="InterPro" id="IPR050090">
    <property type="entry name" value="Tyrosine_recombinase_XerCD"/>
</dbReference>
<feature type="region of interest" description="Disordered" evidence="4">
    <location>
        <begin position="1"/>
        <end position="25"/>
    </location>
</feature>
<evidence type="ECO:0000259" key="5">
    <source>
        <dbReference type="PROSITE" id="PS51898"/>
    </source>
</evidence>
<feature type="domain" description="Tyr recombinase" evidence="5">
    <location>
        <begin position="129"/>
        <end position="340"/>
    </location>
</feature>
<dbReference type="InterPro" id="IPR010998">
    <property type="entry name" value="Integrase_recombinase_N"/>
</dbReference>